<evidence type="ECO:0000259" key="9">
    <source>
        <dbReference type="PROSITE" id="PS50048"/>
    </source>
</evidence>
<dbReference type="VEuPathDB" id="FungiDB:PV09_08954"/>
<organism evidence="10 11">
    <name type="scientific">Verruconis gallopava</name>
    <dbReference type="NCBI Taxonomy" id="253628"/>
    <lineage>
        <taxon>Eukaryota</taxon>
        <taxon>Fungi</taxon>
        <taxon>Dikarya</taxon>
        <taxon>Ascomycota</taxon>
        <taxon>Pezizomycotina</taxon>
        <taxon>Dothideomycetes</taxon>
        <taxon>Pleosporomycetidae</taxon>
        <taxon>Venturiales</taxon>
        <taxon>Sympoventuriaceae</taxon>
        <taxon>Verruconis</taxon>
    </lineage>
</organism>
<evidence type="ECO:0000256" key="8">
    <source>
        <dbReference type="SAM" id="MobiDB-lite"/>
    </source>
</evidence>
<dbReference type="GO" id="GO:0000981">
    <property type="term" value="F:DNA-binding transcription factor activity, RNA polymerase II-specific"/>
    <property type="evidence" value="ECO:0007669"/>
    <property type="project" value="InterPro"/>
</dbReference>
<dbReference type="HOGENOM" id="CLU_007003_5_0_1"/>
<keyword evidence="2" id="KW-0479">Metal-binding</keyword>
<dbReference type="GO" id="GO:0008270">
    <property type="term" value="F:zinc ion binding"/>
    <property type="evidence" value="ECO:0007669"/>
    <property type="project" value="InterPro"/>
</dbReference>
<feature type="domain" description="Zn(2)-C6 fungal-type" evidence="9">
    <location>
        <begin position="17"/>
        <end position="47"/>
    </location>
</feature>
<dbReference type="GeneID" id="27316927"/>
<dbReference type="GO" id="GO:0003677">
    <property type="term" value="F:DNA binding"/>
    <property type="evidence" value="ECO:0007669"/>
    <property type="project" value="UniProtKB-KW"/>
</dbReference>
<dbReference type="InterPro" id="IPR036864">
    <property type="entry name" value="Zn2-C6_fun-type_DNA-bd_sf"/>
</dbReference>
<evidence type="ECO:0000256" key="7">
    <source>
        <dbReference type="ARBA" id="ARBA00023242"/>
    </source>
</evidence>
<gene>
    <name evidence="10" type="ORF">PV09_08954</name>
</gene>
<dbReference type="InterPro" id="IPR007219">
    <property type="entry name" value="XnlR_reg_dom"/>
</dbReference>
<proteinExistence type="predicted"/>
<dbReference type="PROSITE" id="PS00463">
    <property type="entry name" value="ZN2_CY6_FUNGAL_1"/>
    <property type="match status" value="1"/>
</dbReference>
<name>A0A0D1YF87_9PEZI</name>
<evidence type="ECO:0000256" key="6">
    <source>
        <dbReference type="ARBA" id="ARBA00023163"/>
    </source>
</evidence>
<keyword evidence="7" id="KW-0539">Nucleus</keyword>
<dbReference type="AlphaFoldDB" id="A0A0D1YF87"/>
<evidence type="ECO:0000256" key="1">
    <source>
        <dbReference type="ARBA" id="ARBA00004123"/>
    </source>
</evidence>
<dbReference type="InterPro" id="IPR051615">
    <property type="entry name" value="Transcr_Regulatory_Elem"/>
</dbReference>
<comment type="subcellular location">
    <subcellularLocation>
        <location evidence="1">Nucleus</location>
    </subcellularLocation>
</comment>
<keyword evidence="11" id="KW-1185">Reference proteome</keyword>
<evidence type="ECO:0000313" key="11">
    <source>
        <dbReference type="Proteomes" id="UP000053259"/>
    </source>
</evidence>
<reference evidence="10 11" key="1">
    <citation type="submission" date="2015-01" db="EMBL/GenBank/DDBJ databases">
        <title>The Genome Sequence of Ochroconis gallopava CBS43764.</title>
        <authorList>
            <consortium name="The Broad Institute Genomics Platform"/>
            <person name="Cuomo C."/>
            <person name="de Hoog S."/>
            <person name="Gorbushina A."/>
            <person name="Stielow B."/>
            <person name="Teixiera M."/>
            <person name="Abouelleil A."/>
            <person name="Chapman S.B."/>
            <person name="Priest M."/>
            <person name="Young S.K."/>
            <person name="Wortman J."/>
            <person name="Nusbaum C."/>
            <person name="Birren B."/>
        </authorList>
    </citation>
    <scope>NUCLEOTIDE SEQUENCE [LARGE SCALE GENOMIC DNA]</scope>
    <source>
        <strain evidence="10 11">CBS 43764</strain>
    </source>
</reference>
<dbReference type="RefSeq" id="XP_016209286.1">
    <property type="nucleotide sequence ID" value="XM_016362937.1"/>
</dbReference>
<dbReference type="CDD" id="cd00067">
    <property type="entry name" value="GAL4"/>
    <property type="match status" value="1"/>
</dbReference>
<dbReference type="SMART" id="SM00066">
    <property type="entry name" value="GAL4"/>
    <property type="match status" value="1"/>
</dbReference>
<keyword evidence="6" id="KW-0804">Transcription</keyword>
<dbReference type="Proteomes" id="UP000053259">
    <property type="component" value="Unassembled WGS sequence"/>
</dbReference>
<evidence type="ECO:0000256" key="2">
    <source>
        <dbReference type="ARBA" id="ARBA00022723"/>
    </source>
</evidence>
<evidence type="ECO:0000256" key="3">
    <source>
        <dbReference type="ARBA" id="ARBA00022833"/>
    </source>
</evidence>
<keyword evidence="5" id="KW-0238">DNA-binding</keyword>
<dbReference type="PROSITE" id="PS50048">
    <property type="entry name" value="ZN2_CY6_FUNGAL_2"/>
    <property type="match status" value="1"/>
</dbReference>
<keyword evidence="3" id="KW-0862">Zinc</keyword>
<evidence type="ECO:0000313" key="10">
    <source>
        <dbReference type="EMBL" id="KIV99416.1"/>
    </source>
</evidence>
<dbReference type="PANTHER" id="PTHR31313">
    <property type="entry name" value="TY1 ENHANCER ACTIVATOR"/>
    <property type="match status" value="1"/>
</dbReference>
<protein>
    <recommendedName>
        <fullName evidence="9">Zn(2)-C6 fungal-type domain-containing protein</fullName>
    </recommendedName>
</protein>
<dbReference type="OrthoDB" id="2154091at2759"/>
<evidence type="ECO:0000256" key="4">
    <source>
        <dbReference type="ARBA" id="ARBA00023015"/>
    </source>
</evidence>
<keyword evidence="4" id="KW-0805">Transcription regulation</keyword>
<accession>A0A0D1YF87</accession>
<dbReference type="Pfam" id="PF00172">
    <property type="entry name" value="Zn_clus"/>
    <property type="match status" value="1"/>
</dbReference>
<dbReference type="InterPro" id="IPR001138">
    <property type="entry name" value="Zn2Cys6_DnaBD"/>
</dbReference>
<dbReference type="GO" id="GO:0006351">
    <property type="term" value="P:DNA-templated transcription"/>
    <property type="evidence" value="ECO:0007669"/>
    <property type="project" value="InterPro"/>
</dbReference>
<feature type="region of interest" description="Disordered" evidence="8">
    <location>
        <begin position="763"/>
        <end position="789"/>
    </location>
</feature>
<dbReference type="CDD" id="cd12148">
    <property type="entry name" value="fungal_TF_MHR"/>
    <property type="match status" value="1"/>
</dbReference>
<dbReference type="Gene3D" id="4.10.240.10">
    <property type="entry name" value="Zn(2)-C6 fungal-type DNA-binding domain"/>
    <property type="match status" value="1"/>
</dbReference>
<dbReference type="SMART" id="SM00906">
    <property type="entry name" value="Fungal_trans"/>
    <property type="match status" value="1"/>
</dbReference>
<sequence>MAGTDKPATKRKHITTACLSCRESKVKCDGAVPACSSCINKSKSCRYLAGDDRRKLSMRVAIELLSTRVEQLTQILIQNGIQVPRIANHEKDSLQKVLTTLGMSHKKIFGDCSLKSSMHESNEFSLEKGNIQEPVAPPEDGQLAYTNTNEQIFSGSVIQVTQNESPTQTDLMTRFDAAPTGMDVSEPQIDAFGQPGGGYAPREPAYSSPERTWGTAGELLSQPDMEHSPDRRYCPLDQTNSNVGGSTFGEPVTQHSQSIDEEDNTESIEELVDKLSDRIGTLHVGEDGQIRYYGPTSNYALMSMPSADPMHVHRSIRNDGQEYLDRLDVGAEPPAELENHLINLYFAWQDPFFHVVDRDIYEQAKRKWYEEQKDTPYYSEALRNAMCSLGAAFEAQHHPDFVTFPKSLADFFADRAKALLEIELDAPCIATAQAIVVTSCHDMGCTRDARGWLYSGMAIRLAFDLALHKDMSAYVATGVMTQAEANLRSTVFWGIWIVDQVWSFHLGRQFKINMDDVSCGKPYQTCTRKAVTGWSPYTGNGPVPGISFADDLVDEVARQRVALCEIMGPRGQNLYGGDGITPHRLQELNMKTVTALFEWRNNLPDSLKVNLDNELTPYVPHLLLLHMHYYQCLIHAHRPWMSRNYIQSQPPQGPGSDHARLMCVDAAISIARILRIYEKQFTFRRINIQGPIITCSAALILIFADISHYGKSHDLKITPHLSLCFRALDAFGQCWENAKRARVFLTKLQRQWEVQARMKRTTKRHRAVTGESRKRPLTATDFDTDMGDGQNKWQGQNLEHTLFTQMPQLPLQNKGDFLSMSLGDLNFDWIFDAKVQAVSGNWAGGSYPD</sequence>
<dbReference type="GO" id="GO:0005634">
    <property type="term" value="C:nucleus"/>
    <property type="evidence" value="ECO:0007669"/>
    <property type="project" value="UniProtKB-SubCell"/>
</dbReference>
<dbReference type="InParanoid" id="A0A0D1YF87"/>
<dbReference type="SUPFAM" id="SSF57701">
    <property type="entry name" value="Zn2/Cys6 DNA-binding domain"/>
    <property type="match status" value="1"/>
</dbReference>
<dbReference type="PANTHER" id="PTHR31313:SF77">
    <property type="entry name" value="ZN(II)2CYS6 TRANSCRIPTION FACTOR (EUROFUNG)"/>
    <property type="match status" value="1"/>
</dbReference>
<evidence type="ECO:0000256" key="5">
    <source>
        <dbReference type="ARBA" id="ARBA00023125"/>
    </source>
</evidence>
<dbReference type="EMBL" id="KN847578">
    <property type="protein sequence ID" value="KIV99416.1"/>
    <property type="molecule type" value="Genomic_DNA"/>
</dbReference>
<dbReference type="Pfam" id="PF04082">
    <property type="entry name" value="Fungal_trans"/>
    <property type="match status" value="1"/>
</dbReference>
<dbReference type="STRING" id="253628.A0A0D1YF87"/>